<feature type="region of interest" description="Disordered" evidence="1">
    <location>
        <begin position="1"/>
        <end position="105"/>
    </location>
</feature>
<protein>
    <submittedName>
        <fullName evidence="2">Uncharacterized protein</fullName>
    </submittedName>
</protein>
<feature type="compositionally biased region" description="Basic residues" evidence="1">
    <location>
        <begin position="17"/>
        <end position="34"/>
    </location>
</feature>
<dbReference type="AlphaFoldDB" id="A0A834HX46"/>
<feature type="compositionally biased region" description="Polar residues" evidence="1">
    <location>
        <begin position="35"/>
        <end position="52"/>
    </location>
</feature>
<proteinExistence type="predicted"/>
<accession>A0A834HX46</accession>
<evidence type="ECO:0000313" key="3">
    <source>
        <dbReference type="Proteomes" id="UP000625711"/>
    </source>
</evidence>
<evidence type="ECO:0000313" key="2">
    <source>
        <dbReference type="EMBL" id="KAF7269739.1"/>
    </source>
</evidence>
<evidence type="ECO:0000256" key="1">
    <source>
        <dbReference type="SAM" id="MobiDB-lite"/>
    </source>
</evidence>
<sequence length="202" mass="22336">MCLKSCTDDDINAVATKNKKKQHSRTRHGKKGRKTSSNQDRTIVQLEIQSCASRAARSLDAGRQSPHTKQDGASAGSPRPVLPTQSRHRFNYSGARGNRVDDFDKKGRPFAQKARAAADIKGSARRYGFNSSHVGPSKWITSPRIGHRTVGHGKKTLSDRNLFSLDDVKAVRKQIRFFRSAITSLPRGPSKQTEAFPRSGLI</sequence>
<reference evidence="2" key="1">
    <citation type="submission" date="2020-08" db="EMBL/GenBank/DDBJ databases">
        <title>Genome sequencing and assembly of the red palm weevil Rhynchophorus ferrugineus.</title>
        <authorList>
            <person name="Dias G.B."/>
            <person name="Bergman C.M."/>
            <person name="Manee M."/>
        </authorList>
    </citation>
    <scope>NUCLEOTIDE SEQUENCE</scope>
    <source>
        <strain evidence="2">AA-2017</strain>
        <tissue evidence="2">Whole larva</tissue>
    </source>
</reference>
<dbReference type="EMBL" id="JAACXV010014191">
    <property type="protein sequence ID" value="KAF7269739.1"/>
    <property type="molecule type" value="Genomic_DNA"/>
</dbReference>
<dbReference type="Proteomes" id="UP000625711">
    <property type="component" value="Unassembled WGS sequence"/>
</dbReference>
<name>A0A834HX46_RHYFE</name>
<organism evidence="2 3">
    <name type="scientific">Rhynchophorus ferrugineus</name>
    <name type="common">Red palm weevil</name>
    <name type="synonym">Curculio ferrugineus</name>
    <dbReference type="NCBI Taxonomy" id="354439"/>
    <lineage>
        <taxon>Eukaryota</taxon>
        <taxon>Metazoa</taxon>
        <taxon>Ecdysozoa</taxon>
        <taxon>Arthropoda</taxon>
        <taxon>Hexapoda</taxon>
        <taxon>Insecta</taxon>
        <taxon>Pterygota</taxon>
        <taxon>Neoptera</taxon>
        <taxon>Endopterygota</taxon>
        <taxon>Coleoptera</taxon>
        <taxon>Polyphaga</taxon>
        <taxon>Cucujiformia</taxon>
        <taxon>Curculionidae</taxon>
        <taxon>Dryophthorinae</taxon>
        <taxon>Rhynchophorus</taxon>
    </lineage>
</organism>
<comment type="caution">
    <text evidence="2">The sequence shown here is derived from an EMBL/GenBank/DDBJ whole genome shotgun (WGS) entry which is preliminary data.</text>
</comment>
<gene>
    <name evidence="2" type="ORF">GWI33_017257</name>
</gene>
<keyword evidence="3" id="KW-1185">Reference proteome</keyword>